<evidence type="ECO:0000313" key="3">
    <source>
        <dbReference type="Proteomes" id="UP001214250"/>
    </source>
</evidence>
<name>A0ABY7VYV7_9BACT</name>
<dbReference type="Proteomes" id="UP001214250">
    <property type="component" value="Chromosome 2"/>
</dbReference>
<dbReference type="Gene3D" id="2.60.120.10">
    <property type="entry name" value="Jelly Rolls"/>
    <property type="match status" value="1"/>
</dbReference>
<dbReference type="InterPro" id="IPR014710">
    <property type="entry name" value="RmlC-like_jellyroll"/>
</dbReference>
<organism evidence="2 3">
    <name type="scientific">Lentisphaera profundi</name>
    <dbReference type="NCBI Taxonomy" id="1658616"/>
    <lineage>
        <taxon>Bacteria</taxon>
        <taxon>Pseudomonadati</taxon>
        <taxon>Lentisphaerota</taxon>
        <taxon>Lentisphaeria</taxon>
        <taxon>Lentisphaerales</taxon>
        <taxon>Lentisphaeraceae</taxon>
        <taxon>Lentisphaera</taxon>
    </lineage>
</organism>
<dbReference type="InterPro" id="IPR012093">
    <property type="entry name" value="Pirin"/>
</dbReference>
<protein>
    <recommendedName>
        <fullName evidence="1">Quercetin 2,3-dioxygenase C-terminal cupin domain-containing protein</fullName>
    </recommendedName>
</protein>
<dbReference type="InterPro" id="IPR041602">
    <property type="entry name" value="Quercetinase_C"/>
</dbReference>
<dbReference type="EMBL" id="CP117812">
    <property type="protein sequence ID" value="WDE99468.1"/>
    <property type="molecule type" value="Genomic_DNA"/>
</dbReference>
<dbReference type="SUPFAM" id="SSF51182">
    <property type="entry name" value="RmlC-like cupins"/>
    <property type="match status" value="1"/>
</dbReference>
<reference evidence="2 3" key="1">
    <citation type="submission" date="2023-02" db="EMBL/GenBank/DDBJ databases">
        <title>Genome sequence of Lentisphaera profundi SAORIC-696.</title>
        <authorList>
            <person name="Kim e."/>
            <person name="Cho J.-C."/>
            <person name="Choi A."/>
            <person name="Kang I."/>
        </authorList>
    </citation>
    <scope>NUCLEOTIDE SEQUENCE [LARGE SCALE GENOMIC DNA]</scope>
    <source>
        <strain evidence="2 3">SAORIC-696</strain>
    </source>
</reference>
<evidence type="ECO:0000313" key="2">
    <source>
        <dbReference type="EMBL" id="WDE99468.1"/>
    </source>
</evidence>
<sequence length="87" mass="9807">MASEAGVDESFAIAQNIKFSVMELEQGKAQKYEVKEGRLVWLQLARGELLINDELIRSGDAMSFDSRQNLKIEAKQDAEVLLFDMAK</sequence>
<feature type="domain" description="Quercetin 2,3-dioxygenase C-terminal cupin" evidence="1">
    <location>
        <begin position="2"/>
        <end position="85"/>
    </location>
</feature>
<gene>
    <name evidence="2" type="ORF">PQO03_19650</name>
</gene>
<proteinExistence type="predicted"/>
<keyword evidence="3" id="KW-1185">Reference proteome</keyword>
<dbReference type="Pfam" id="PF17954">
    <property type="entry name" value="Pirin_C_2"/>
    <property type="match status" value="1"/>
</dbReference>
<dbReference type="RefSeq" id="WP_274154323.1">
    <property type="nucleotide sequence ID" value="NZ_CP117812.1"/>
</dbReference>
<dbReference type="PANTHER" id="PTHR43212">
    <property type="entry name" value="QUERCETIN 2,3-DIOXYGENASE"/>
    <property type="match status" value="1"/>
</dbReference>
<dbReference type="InterPro" id="IPR011051">
    <property type="entry name" value="RmlC_Cupin_sf"/>
</dbReference>
<accession>A0ABY7VYV7</accession>
<evidence type="ECO:0000259" key="1">
    <source>
        <dbReference type="Pfam" id="PF17954"/>
    </source>
</evidence>
<dbReference type="PANTHER" id="PTHR43212:SF3">
    <property type="entry name" value="QUERCETIN 2,3-DIOXYGENASE"/>
    <property type="match status" value="1"/>
</dbReference>